<protein>
    <submittedName>
        <fullName evidence="2">DUF1156 domain-containing protein</fullName>
    </submittedName>
</protein>
<proteinExistence type="predicted"/>
<dbReference type="RefSeq" id="WP_376942713.1">
    <property type="nucleotide sequence ID" value="NZ_CP171449.1"/>
</dbReference>
<dbReference type="EMBL" id="JBHLSS010000021">
    <property type="protein sequence ID" value="MFC0708597.1"/>
    <property type="molecule type" value="Genomic_DNA"/>
</dbReference>
<dbReference type="Pfam" id="PF06634">
    <property type="entry name" value="DUF1156"/>
    <property type="match status" value="1"/>
</dbReference>
<comment type="caution">
    <text evidence="2">The sequence shown here is derived from an EMBL/GenBank/DDBJ whole genome shotgun (WGS) entry which is preliminary data.</text>
</comment>
<name>A0ABV6SGF2_AZOPA</name>
<evidence type="ECO:0000313" key="3">
    <source>
        <dbReference type="Proteomes" id="UP001589891"/>
    </source>
</evidence>
<organism evidence="2 3">
    <name type="scientific">Azorhizophilus paspali</name>
    <name type="common">Azotobacter paspali</name>
    <dbReference type="NCBI Taxonomy" id="69963"/>
    <lineage>
        <taxon>Bacteria</taxon>
        <taxon>Pseudomonadati</taxon>
        <taxon>Pseudomonadota</taxon>
        <taxon>Gammaproteobacteria</taxon>
        <taxon>Pseudomonadales</taxon>
        <taxon>Pseudomonadaceae</taxon>
        <taxon>Azorhizophilus</taxon>
    </lineage>
</organism>
<gene>
    <name evidence="2" type="ORF">ACFFGX_02965</name>
</gene>
<keyword evidence="3" id="KW-1185">Reference proteome</keyword>
<dbReference type="InterPro" id="IPR009537">
    <property type="entry name" value="DUF1156"/>
</dbReference>
<dbReference type="InterPro" id="IPR029063">
    <property type="entry name" value="SAM-dependent_MTases_sf"/>
</dbReference>
<sequence>MYPVKTPKKLIEVALPLDAINAEAALRKRKAPGGYPTTLHKWWAQRPVAAARAVIFAQMVNDPGYQQGGGFKFGVNKEKAAIERERLFKIIEDLVRWENTNNEEVLGRAREEIWRSWRETCALNKDHPQAAELFNPEKLPFFHDPFAGSGAIPLEAQRLGMESYASDLNPVAVTINKAMIEIPSKFAGRAPVGPEIAADKGSGRKATRDAFEDWSGAKGLAEDVRRYGAWMREEAEKRIGHLYPKIEVTAEMVAERPDLKPYLGEKLTVIAWLWARTVHSPNPAFSHAEVPLASTFILSSKSGKEVYVEPVVEGNSYRFSVKLGSPPESARNGTKAAGRSSNFFCLLSNTPISGDYIKSEGQAGRLGARLMAIVAEGVRGRIYLPPTSEHEAVARQAHFEWKPSGEVPARLTGGTCVPYGMKEWGDLFTHRQLAALNVFSDLVQEAIVRVRENALTAGWEDDVGLDQGGAGAIAYAQAVGVYLACAISRLADYGCSLATWRPKDNAMRSGMPKQALQMSWDFAEGSAFAQSSSGFVECADVVAKVLETALSGYVKGEAFQCSAATHGSFGVLGNVVVSTDPPYYDNIGYADLSDFLYVWLRRCLRPIFSGLYATLAVPKAEELVAIPYRHGGKEKAEAFFLDGMGEAIKSLALRAHPAFPVTIYYAFKQAETKEGSGTSSTGWETFLAAVIGGGFAITGTWPVRTEGDNRQVGTGNNALASSIVLVCRQRAADAPSISRREFIRELNAVLPVALDEMTRGGINSPVAPVDLSQAIIGPGMAIFSKYTAVLEADGTPMSVRTALQLINRFLAEDDFDHDTQFCLHWFETQGWATGKYGEADVLARAKGTSVGGLVEAGVVESSKGELRLLRWADMASDWSPETDIRIPVWEALHQMIRALNQEGESAAGALLARMPERSEPIRALAYRLYTLCERKGWAEDARAYNELVTAWTAIEQASHEVGHSGHQGAFDL</sequence>
<dbReference type="Proteomes" id="UP001589891">
    <property type="component" value="Unassembled WGS sequence"/>
</dbReference>
<evidence type="ECO:0000259" key="1">
    <source>
        <dbReference type="Pfam" id="PF06634"/>
    </source>
</evidence>
<evidence type="ECO:0000313" key="2">
    <source>
        <dbReference type="EMBL" id="MFC0708597.1"/>
    </source>
</evidence>
<feature type="domain" description="DUF1156" evidence="1">
    <location>
        <begin position="14"/>
        <end position="90"/>
    </location>
</feature>
<accession>A0ABV6SGF2</accession>
<reference evidence="2 3" key="1">
    <citation type="submission" date="2024-09" db="EMBL/GenBank/DDBJ databases">
        <authorList>
            <person name="Sun Q."/>
            <person name="Mori K."/>
        </authorList>
    </citation>
    <scope>NUCLEOTIDE SEQUENCE [LARGE SCALE GENOMIC DNA]</scope>
    <source>
        <strain evidence="2 3">NCAIM B.01794</strain>
    </source>
</reference>
<dbReference type="SUPFAM" id="SSF53335">
    <property type="entry name" value="S-adenosyl-L-methionine-dependent methyltransferases"/>
    <property type="match status" value="1"/>
</dbReference>